<dbReference type="RefSeq" id="WP_217894592.1">
    <property type="nucleotide sequence ID" value="NZ_JAHSTS010000003.1"/>
</dbReference>
<reference evidence="1 2" key="1">
    <citation type="submission" date="2021-06" db="EMBL/GenBank/DDBJ databases">
        <title>Updating the genus Pseudomonas: Description of 43 new species and partition of the Pseudomonas putida group.</title>
        <authorList>
            <person name="Girard L."/>
            <person name="Lood C."/>
            <person name="Vandamme P."/>
            <person name="Rokni-Zadeh H."/>
            <person name="Van Noort V."/>
            <person name="Hofte M."/>
            <person name="Lavigne R."/>
            <person name="De Mot R."/>
        </authorList>
    </citation>
    <scope>NUCLEOTIDE SEQUENCE [LARGE SCALE GENOMIC DNA]</scope>
    <source>
        <strain evidence="1 2">COR58</strain>
    </source>
</reference>
<protein>
    <recommendedName>
        <fullName evidence="3">Dockerin domain-containing protein</fullName>
    </recommendedName>
</protein>
<evidence type="ECO:0008006" key="3">
    <source>
        <dbReference type="Google" id="ProtNLM"/>
    </source>
</evidence>
<evidence type="ECO:0000313" key="2">
    <source>
        <dbReference type="Proteomes" id="UP000765224"/>
    </source>
</evidence>
<sequence length="177" mass="20042">MRYLKVTVQDRTGNGRADSVLLQFCEQVGKPGEDQVIDKAFALDFDADGRVDYKMGDVTGNGRENNVDQRLLESFANACLKLHWFNRGATWTRFIKLFAEDFHRDGTPNVVRLQWHEGQGLASDCMRGAWSVAFDADNDGRLDGSVQGDVNRDGQVDRVDQALVLQLARAFLKFNWR</sequence>
<evidence type="ECO:0000313" key="1">
    <source>
        <dbReference type="EMBL" id="MBV4461448.1"/>
    </source>
</evidence>
<proteinExistence type="predicted"/>
<comment type="caution">
    <text evidence="1">The sequence shown here is derived from an EMBL/GenBank/DDBJ whole genome shotgun (WGS) entry which is preliminary data.</text>
</comment>
<name>A0ABS6PLW3_9PSED</name>
<accession>A0ABS6PLW3</accession>
<gene>
    <name evidence="1" type="ORF">KVG96_26105</name>
</gene>
<organism evidence="1 2">
    <name type="scientific">Pseudomonas ekonensis</name>
    <dbReference type="NCBI Taxonomy" id="2842353"/>
    <lineage>
        <taxon>Bacteria</taxon>
        <taxon>Pseudomonadati</taxon>
        <taxon>Pseudomonadota</taxon>
        <taxon>Gammaproteobacteria</taxon>
        <taxon>Pseudomonadales</taxon>
        <taxon>Pseudomonadaceae</taxon>
        <taxon>Pseudomonas</taxon>
    </lineage>
</organism>
<keyword evidence="2" id="KW-1185">Reference proteome</keyword>
<dbReference type="EMBL" id="JAHSTS010000003">
    <property type="protein sequence ID" value="MBV4461448.1"/>
    <property type="molecule type" value="Genomic_DNA"/>
</dbReference>
<dbReference type="Proteomes" id="UP000765224">
    <property type="component" value="Unassembled WGS sequence"/>
</dbReference>